<feature type="compositionally biased region" description="Low complexity" evidence="1">
    <location>
        <begin position="1"/>
        <end position="15"/>
    </location>
</feature>
<feature type="non-terminal residue" evidence="2">
    <location>
        <position position="1"/>
    </location>
</feature>
<dbReference type="AlphaFoldDB" id="A0A381YGH0"/>
<feature type="region of interest" description="Disordered" evidence="1">
    <location>
        <begin position="1"/>
        <end position="41"/>
    </location>
</feature>
<accession>A0A381YGH0</accession>
<feature type="non-terminal residue" evidence="2">
    <location>
        <position position="41"/>
    </location>
</feature>
<dbReference type="EMBL" id="UINC01018093">
    <property type="protein sequence ID" value="SVA75661.1"/>
    <property type="molecule type" value="Genomic_DNA"/>
</dbReference>
<protein>
    <submittedName>
        <fullName evidence="2">Uncharacterized protein</fullName>
    </submittedName>
</protein>
<evidence type="ECO:0000256" key="1">
    <source>
        <dbReference type="SAM" id="MobiDB-lite"/>
    </source>
</evidence>
<name>A0A381YGH0_9ZZZZ</name>
<reference evidence="2" key="1">
    <citation type="submission" date="2018-05" db="EMBL/GenBank/DDBJ databases">
        <authorList>
            <person name="Lanie J.A."/>
            <person name="Ng W.-L."/>
            <person name="Kazmierczak K.M."/>
            <person name="Andrzejewski T.M."/>
            <person name="Davidsen T.M."/>
            <person name="Wayne K.J."/>
            <person name="Tettelin H."/>
            <person name="Glass J.I."/>
            <person name="Rusch D."/>
            <person name="Podicherti R."/>
            <person name="Tsui H.-C.T."/>
            <person name="Winkler M.E."/>
        </authorList>
    </citation>
    <scope>NUCLEOTIDE SEQUENCE</scope>
</reference>
<proteinExistence type="predicted"/>
<evidence type="ECO:0000313" key="2">
    <source>
        <dbReference type="EMBL" id="SVA75661.1"/>
    </source>
</evidence>
<organism evidence="2">
    <name type="scientific">marine metagenome</name>
    <dbReference type="NCBI Taxonomy" id="408172"/>
    <lineage>
        <taxon>unclassified sequences</taxon>
        <taxon>metagenomes</taxon>
        <taxon>ecological metagenomes</taxon>
    </lineage>
</organism>
<gene>
    <name evidence="2" type="ORF">METZ01_LOCUS128515</name>
</gene>
<sequence>TSTAANTTHHSSPTTKRSKTVNAPRLKPGAKRSNKKSSDKT</sequence>